<comment type="caution">
    <text evidence="2">The sequence shown here is derived from an EMBL/GenBank/DDBJ whole genome shotgun (WGS) entry which is preliminary data.</text>
</comment>
<reference evidence="2 3" key="1">
    <citation type="submission" date="2014-07" db="EMBL/GenBank/DDBJ databases">
        <title>Unique and conserved regions in Vibrio harveyi and related species in comparison with the shrimp pathogen Vibrio harveyi CAIM 1792.</title>
        <authorList>
            <person name="Espinoza-Valles I."/>
            <person name="Vora G."/>
            <person name="Leekitcharoenphon P."/>
            <person name="Ussery D."/>
            <person name="Hoj L."/>
            <person name="Gomez-Gil B."/>
        </authorList>
    </citation>
    <scope>NUCLEOTIDE SEQUENCE [LARGE SCALE GENOMIC DNA]</scope>
    <source>
        <strain evidence="3">CAIM 1854 / LMG 25443</strain>
    </source>
</reference>
<sequence length="267" mass="29049">MTATSTLTQINTTQALLGISKPVEVILVGAGGTGSAVLSMLFQLHTTLVKLGGNGLNITVYDPKRVTEPNVGRQAFWSNLDVGHYKASLLVNRFNQFGEVNWKAVCGKYDSNAKACDLLITTVDSASARVEIGKTLKKVGRKDNYWMDLGNSKESGQCVIGSQLDGDGINTLPSPYQLFGNQWATIDESKISTPSCSTQEAISKQSFGVNQTLATLSISMILYPLMRTGSLENFGFMFNLKTMETFPFKVDKNVWAMYGFSPEVEAA</sequence>
<dbReference type="Gene3D" id="3.40.50.720">
    <property type="entry name" value="NAD(P)-binding Rossmann-like Domain"/>
    <property type="match status" value="1"/>
</dbReference>
<gene>
    <name evidence="2" type="ORF">H735_10735</name>
</gene>
<dbReference type="InterPro" id="IPR000594">
    <property type="entry name" value="ThiF_NAD_FAD-bd"/>
</dbReference>
<dbReference type="InterPro" id="IPR035985">
    <property type="entry name" value="Ubiquitin-activating_enz"/>
</dbReference>
<evidence type="ECO:0000313" key="3">
    <source>
        <dbReference type="Proteomes" id="UP000031586"/>
    </source>
</evidence>
<dbReference type="GO" id="GO:0008641">
    <property type="term" value="F:ubiquitin-like modifier activating enzyme activity"/>
    <property type="evidence" value="ECO:0007669"/>
    <property type="project" value="InterPro"/>
</dbReference>
<dbReference type="CDD" id="cd01483">
    <property type="entry name" value="E1_enzyme_family"/>
    <property type="match status" value="1"/>
</dbReference>
<dbReference type="NCBIfam" id="TIGR03736">
    <property type="entry name" value="PRTRC_ThiF"/>
    <property type="match status" value="1"/>
</dbReference>
<organism evidence="2 3">
    <name type="scientific">Vibrio owensii CAIM 1854 = LMG 25443</name>
    <dbReference type="NCBI Taxonomy" id="1229493"/>
    <lineage>
        <taxon>Bacteria</taxon>
        <taxon>Pseudomonadati</taxon>
        <taxon>Pseudomonadota</taxon>
        <taxon>Gammaproteobacteria</taxon>
        <taxon>Vibrionales</taxon>
        <taxon>Vibrionaceae</taxon>
        <taxon>Vibrio</taxon>
    </lineage>
</organism>
<accession>A0A0C1ZJQ3</accession>
<dbReference type="SUPFAM" id="SSF69572">
    <property type="entry name" value="Activating enzymes of the ubiquitin-like proteins"/>
    <property type="match status" value="1"/>
</dbReference>
<name>A0A0C1ZJQ3_9VIBR</name>
<evidence type="ECO:0000313" key="2">
    <source>
        <dbReference type="EMBL" id="KIF53386.1"/>
    </source>
</evidence>
<dbReference type="InterPro" id="IPR022500">
    <property type="entry name" value="PRTRC_ThiF"/>
</dbReference>
<dbReference type="PATRIC" id="fig|1229493.5.peg.1237"/>
<dbReference type="EMBL" id="JPRD01000015">
    <property type="protein sequence ID" value="KIF53386.1"/>
    <property type="molecule type" value="Genomic_DNA"/>
</dbReference>
<dbReference type="Proteomes" id="UP000031586">
    <property type="component" value="Unassembled WGS sequence"/>
</dbReference>
<dbReference type="RefSeq" id="WP_020194589.1">
    <property type="nucleotide sequence ID" value="NZ_BAOH01000005.1"/>
</dbReference>
<proteinExistence type="predicted"/>
<protein>
    <recommendedName>
        <fullName evidence="1">THIF-type NAD/FAD binding fold domain-containing protein</fullName>
    </recommendedName>
</protein>
<feature type="domain" description="THIF-type NAD/FAD binding fold" evidence="1">
    <location>
        <begin position="23"/>
        <end position="136"/>
    </location>
</feature>
<dbReference type="AlphaFoldDB" id="A0A0C1ZJQ3"/>
<evidence type="ECO:0000259" key="1">
    <source>
        <dbReference type="Pfam" id="PF00899"/>
    </source>
</evidence>
<dbReference type="Pfam" id="PF00899">
    <property type="entry name" value="ThiF"/>
    <property type="match status" value="1"/>
</dbReference>